<dbReference type="InterPro" id="IPR014555">
    <property type="entry name" value="RecF-like"/>
</dbReference>
<sequence>MRVETIRLRNYRAFRDIEMTNVPEFCVVVGANGTGKSTLFDVFGFLKDCLTYNVTRALQSRGGFREVVSRGAEDQSIYIELQFRLTITGADRLVTYLLEISNHRDKPRIDREVLRYKRGRHGSPYHFLDFQKGQGYAVTNEEDFDKTEDDLNREEQTLNSPDMLAIKGIGQFKRFKAANAFRELIENWHISDFHINMARGSKDAAGYYDHLSDSGDNLQLVANHLYENHPKIFKQITTAMKNRVPGIGEIKTESTADGRLLLKFRDGSFRDPFIDKYVSDGTIKMFAYLVLLYDPSPHPLLCVEEPENQLYPRLLWELAEEFRNYANRGGQVFVSTHSPDFLNAVKLEEVFWLVKEEGYSHIKRASDDKQVAAYMEDGDQMGYLWKEGLFTGVDPQ</sequence>
<dbReference type="EMBL" id="CP036278">
    <property type="protein sequence ID" value="QDU54419.1"/>
    <property type="molecule type" value="Genomic_DNA"/>
</dbReference>
<dbReference type="InterPro" id="IPR003959">
    <property type="entry name" value="ATPase_AAA_core"/>
</dbReference>
<dbReference type="SUPFAM" id="SSF52540">
    <property type="entry name" value="P-loop containing nucleoside triphosphate hydrolases"/>
    <property type="match status" value="1"/>
</dbReference>
<dbReference type="Pfam" id="PF13304">
    <property type="entry name" value="AAA_21"/>
    <property type="match status" value="1"/>
</dbReference>
<evidence type="ECO:0000259" key="1">
    <source>
        <dbReference type="Pfam" id="PF13304"/>
    </source>
</evidence>
<dbReference type="AlphaFoldDB" id="A0A518AI61"/>
<dbReference type="RefSeq" id="WP_145245400.1">
    <property type="nucleotide sequence ID" value="NZ_CP036278.1"/>
</dbReference>
<gene>
    <name evidence="2" type="ORF">Pan181_06000</name>
</gene>
<feature type="domain" description="ATPase AAA-type core" evidence="1">
    <location>
        <begin position="27"/>
        <end position="342"/>
    </location>
</feature>
<dbReference type="OrthoDB" id="9814775at2"/>
<keyword evidence="3" id="KW-1185">Reference proteome</keyword>
<protein>
    <submittedName>
        <fullName evidence="2">Chromosome segregation protein</fullName>
    </submittedName>
</protein>
<dbReference type="GO" id="GO:0005524">
    <property type="term" value="F:ATP binding"/>
    <property type="evidence" value="ECO:0007669"/>
    <property type="project" value="InterPro"/>
</dbReference>
<dbReference type="Gene3D" id="3.40.50.300">
    <property type="entry name" value="P-loop containing nucleotide triphosphate hydrolases"/>
    <property type="match status" value="1"/>
</dbReference>
<name>A0A518AI61_9BACT</name>
<dbReference type="Proteomes" id="UP000315750">
    <property type="component" value="Chromosome"/>
</dbReference>
<dbReference type="KEGG" id="amuc:Pan181_06000"/>
<dbReference type="PIRSF" id="PIRSF029347">
    <property type="entry name" value="RecF"/>
    <property type="match status" value="1"/>
</dbReference>
<evidence type="ECO:0000313" key="2">
    <source>
        <dbReference type="EMBL" id="QDU54419.1"/>
    </source>
</evidence>
<proteinExistence type="predicted"/>
<reference evidence="2 3" key="1">
    <citation type="submission" date="2019-02" db="EMBL/GenBank/DDBJ databases">
        <title>Deep-cultivation of Planctomycetes and their phenomic and genomic characterization uncovers novel biology.</title>
        <authorList>
            <person name="Wiegand S."/>
            <person name="Jogler M."/>
            <person name="Boedeker C."/>
            <person name="Pinto D."/>
            <person name="Vollmers J."/>
            <person name="Rivas-Marin E."/>
            <person name="Kohn T."/>
            <person name="Peeters S.H."/>
            <person name="Heuer A."/>
            <person name="Rast P."/>
            <person name="Oberbeckmann S."/>
            <person name="Bunk B."/>
            <person name="Jeske O."/>
            <person name="Meyerdierks A."/>
            <person name="Storesund J.E."/>
            <person name="Kallscheuer N."/>
            <person name="Luecker S."/>
            <person name="Lage O.M."/>
            <person name="Pohl T."/>
            <person name="Merkel B.J."/>
            <person name="Hornburger P."/>
            <person name="Mueller R.-W."/>
            <person name="Bruemmer F."/>
            <person name="Labrenz M."/>
            <person name="Spormann A.M."/>
            <person name="Op den Camp H."/>
            <person name="Overmann J."/>
            <person name="Amann R."/>
            <person name="Jetten M.S.M."/>
            <person name="Mascher T."/>
            <person name="Medema M.H."/>
            <person name="Devos D.P."/>
            <person name="Kaster A.-K."/>
            <person name="Ovreas L."/>
            <person name="Rohde M."/>
            <person name="Galperin M.Y."/>
            <person name="Jogler C."/>
        </authorList>
    </citation>
    <scope>NUCLEOTIDE SEQUENCE [LARGE SCALE GENOMIC DNA]</scope>
    <source>
        <strain evidence="2 3">Pan181</strain>
    </source>
</reference>
<dbReference type="InterPro" id="IPR027417">
    <property type="entry name" value="P-loop_NTPase"/>
</dbReference>
<accession>A0A518AI61</accession>
<dbReference type="PANTHER" id="PTHR40396:SF1">
    <property type="entry name" value="ATPASE AAA-TYPE CORE DOMAIN-CONTAINING PROTEIN"/>
    <property type="match status" value="1"/>
</dbReference>
<organism evidence="2 3">
    <name type="scientific">Aeoliella mucimassa</name>
    <dbReference type="NCBI Taxonomy" id="2527972"/>
    <lineage>
        <taxon>Bacteria</taxon>
        <taxon>Pseudomonadati</taxon>
        <taxon>Planctomycetota</taxon>
        <taxon>Planctomycetia</taxon>
        <taxon>Pirellulales</taxon>
        <taxon>Lacipirellulaceae</taxon>
        <taxon>Aeoliella</taxon>
    </lineage>
</organism>
<dbReference type="PANTHER" id="PTHR40396">
    <property type="entry name" value="ATPASE-LIKE PROTEIN"/>
    <property type="match status" value="1"/>
</dbReference>
<evidence type="ECO:0000313" key="3">
    <source>
        <dbReference type="Proteomes" id="UP000315750"/>
    </source>
</evidence>
<dbReference type="GO" id="GO:0016887">
    <property type="term" value="F:ATP hydrolysis activity"/>
    <property type="evidence" value="ECO:0007669"/>
    <property type="project" value="InterPro"/>
</dbReference>